<feature type="non-terminal residue" evidence="8">
    <location>
        <position position="1"/>
    </location>
</feature>
<dbReference type="OrthoDB" id="6093671at2759"/>
<evidence type="ECO:0000313" key="9">
    <source>
        <dbReference type="Proteomes" id="UP000278143"/>
    </source>
</evidence>
<dbReference type="PRINTS" id="PR02008">
    <property type="entry name" value="RCMTFAMILY"/>
</dbReference>
<feature type="domain" description="SAM-dependent MTase RsmB/NOP-type" evidence="7">
    <location>
        <begin position="12"/>
        <end position="286"/>
    </location>
</feature>
<feature type="non-terminal residue" evidence="8">
    <location>
        <position position="286"/>
    </location>
</feature>
<feature type="binding site" evidence="6">
    <location>
        <begin position="136"/>
        <end position="142"/>
    </location>
    <ligand>
        <name>S-adenosyl-L-methionine</name>
        <dbReference type="ChEBI" id="CHEBI:59789"/>
    </ligand>
</feature>
<dbReference type="InterPro" id="IPR018314">
    <property type="entry name" value="RsmB/NOL1/NOP2-like_CS"/>
</dbReference>
<reference evidence="9" key="1">
    <citation type="journal article" date="2018" name="Nat. Microbiol.">
        <title>Leveraging single-cell genomics to expand the fungal tree of life.</title>
        <authorList>
            <person name="Ahrendt S.R."/>
            <person name="Quandt C.A."/>
            <person name="Ciobanu D."/>
            <person name="Clum A."/>
            <person name="Salamov A."/>
            <person name="Andreopoulos B."/>
            <person name="Cheng J.F."/>
            <person name="Woyke T."/>
            <person name="Pelin A."/>
            <person name="Henrissat B."/>
            <person name="Reynolds N.K."/>
            <person name="Benny G.L."/>
            <person name="Smith M.E."/>
            <person name="James T.Y."/>
            <person name="Grigoriev I.V."/>
        </authorList>
    </citation>
    <scope>NUCLEOTIDE SEQUENCE [LARGE SCALE GENOMIC DNA]</scope>
    <source>
        <strain evidence="9">Benny S71-1</strain>
    </source>
</reference>
<feature type="active site" description="Nucleophile" evidence="6">
    <location>
        <position position="277"/>
    </location>
</feature>
<feature type="binding site" evidence="6">
    <location>
        <position position="168"/>
    </location>
    <ligand>
        <name>S-adenosyl-L-methionine</name>
        <dbReference type="ChEBI" id="CHEBI:59789"/>
    </ligand>
</feature>
<keyword evidence="5 6" id="KW-0694">RNA-binding</keyword>
<dbReference type="PROSITE" id="PS51686">
    <property type="entry name" value="SAM_MT_RSMB_NOP"/>
    <property type="match status" value="1"/>
</dbReference>
<dbReference type="SUPFAM" id="SSF53335">
    <property type="entry name" value="S-adenosyl-L-methionine-dependent methyltransferases"/>
    <property type="match status" value="1"/>
</dbReference>
<keyword evidence="3 6" id="KW-0808">Transferase</keyword>
<dbReference type="EMBL" id="KZ990200">
    <property type="protein sequence ID" value="RKP24481.1"/>
    <property type="molecule type" value="Genomic_DNA"/>
</dbReference>
<evidence type="ECO:0000256" key="6">
    <source>
        <dbReference type="PROSITE-ProRule" id="PRU01023"/>
    </source>
</evidence>
<accession>A0A4P9YYP0</accession>
<dbReference type="InterPro" id="IPR001678">
    <property type="entry name" value="MeTrfase_RsmB-F_NOP2_dom"/>
</dbReference>
<dbReference type="PANTHER" id="PTHR22808">
    <property type="entry name" value="NCL1 YEAST -RELATED NOL1/NOP2/FMU SUN DOMAIN-CONTAINING"/>
    <property type="match status" value="1"/>
</dbReference>
<evidence type="ECO:0000256" key="3">
    <source>
        <dbReference type="ARBA" id="ARBA00022679"/>
    </source>
</evidence>
<protein>
    <submittedName>
        <fullName evidence="8">S-adenosyl-L-methionine-dependent methyltransferase</fullName>
    </submittedName>
</protein>
<dbReference type="GO" id="GO:0030488">
    <property type="term" value="P:tRNA methylation"/>
    <property type="evidence" value="ECO:0007669"/>
    <property type="project" value="TreeGrafter"/>
</dbReference>
<dbReference type="GO" id="GO:0016428">
    <property type="term" value="F:tRNA (cytidine-5-)-methyltransferase activity"/>
    <property type="evidence" value="ECO:0007669"/>
    <property type="project" value="TreeGrafter"/>
</dbReference>
<dbReference type="Proteomes" id="UP000278143">
    <property type="component" value="Unassembled WGS sequence"/>
</dbReference>
<dbReference type="Gene3D" id="3.40.50.150">
    <property type="entry name" value="Vaccinia Virus protein VP39"/>
    <property type="match status" value="1"/>
</dbReference>
<dbReference type="FunFam" id="3.40.50.150:FF:000271">
    <property type="entry name" value="NOL1/NOP2/Sun family protein"/>
    <property type="match status" value="1"/>
</dbReference>
<keyword evidence="4 6" id="KW-0949">S-adenosyl-L-methionine</keyword>
<gene>
    <name evidence="8" type="ORF">SYNPS1DRAFT_7807</name>
</gene>
<keyword evidence="9" id="KW-1185">Reference proteome</keyword>
<dbReference type="PROSITE" id="PS01153">
    <property type="entry name" value="NOL1_NOP2_SUN"/>
    <property type="match status" value="1"/>
</dbReference>
<evidence type="ECO:0000256" key="4">
    <source>
        <dbReference type="ARBA" id="ARBA00022691"/>
    </source>
</evidence>
<dbReference type="GO" id="GO:0000049">
    <property type="term" value="F:tRNA binding"/>
    <property type="evidence" value="ECO:0007669"/>
    <property type="project" value="TreeGrafter"/>
</dbReference>
<sequence length="286" mass="31734">QGIVPEEEWQVFLESLRAELPTTFRVTGTRLVAAALNETIKKKYIPHLTNITIDGKRVEAPTQLPWYPNEFGWQLLNGKMVVKRSPEFKQFHQFLVAETEVGNISRQEAVSMIPPLLLDVEPHHFVMLLHQVLDMCAAPGSKTAQLVEALHSGNATGAIPAGMVIANDADARRAYMLVHQMRRLQSPCLIVTNHEAQHFPNVQFNNGLAAGNASKLQFDRVLCDVPCSGDGTLRKNATIWQNWHAGNANGLHATQISILLRGCQLLRVGGRLVYSTCSMNPMENEA</sequence>
<evidence type="ECO:0000256" key="5">
    <source>
        <dbReference type="ARBA" id="ARBA00022884"/>
    </source>
</evidence>
<dbReference type="Pfam" id="PF01189">
    <property type="entry name" value="Methyltr_RsmB-F"/>
    <property type="match status" value="1"/>
</dbReference>
<dbReference type="GO" id="GO:0005634">
    <property type="term" value="C:nucleus"/>
    <property type="evidence" value="ECO:0007669"/>
    <property type="project" value="TreeGrafter"/>
</dbReference>
<evidence type="ECO:0000313" key="8">
    <source>
        <dbReference type="EMBL" id="RKP24481.1"/>
    </source>
</evidence>
<dbReference type="InterPro" id="IPR023267">
    <property type="entry name" value="RCMT"/>
</dbReference>
<name>A0A4P9YYP0_9FUNG</name>
<comment type="similarity">
    <text evidence="1 6">Belongs to the class I-like SAM-binding methyltransferase superfamily. RsmB/NOP family.</text>
</comment>
<keyword evidence="2 6" id="KW-0489">Methyltransferase</keyword>
<dbReference type="GO" id="GO:0005737">
    <property type="term" value="C:cytoplasm"/>
    <property type="evidence" value="ECO:0007669"/>
    <property type="project" value="TreeGrafter"/>
</dbReference>
<organism evidence="8 9">
    <name type="scientific">Syncephalis pseudoplumigaleata</name>
    <dbReference type="NCBI Taxonomy" id="1712513"/>
    <lineage>
        <taxon>Eukaryota</taxon>
        <taxon>Fungi</taxon>
        <taxon>Fungi incertae sedis</taxon>
        <taxon>Zoopagomycota</taxon>
        <taxon>Zoopagomycotina</taxon>
        <taxon>Zoopagomycetes</taxon>
        <taxon>Zoopagales</taxon>
        <taxon>Piptocephalidaceae</taxon>
        <taxon>Syncephalis</taxon>
    </lineage>
</organism>
<dbReference type="PANTHER" id="PTHR22808:SF1">
    <property type="entry name" value="RNA CYTOSINE-C(5)-METHYLTRANSFERASE NSUN2-RELATED"/>
    <property type="match status" value="1"/>
</dbReference>
<dbReference type="InterPro" id="IPR049560">
    <property type="entry name" value="MeTrfase_RsmB-F_NOP2_cat"/>
</dbReference>
<evidence type="ECO:0000256" key="1">
    <source>
        <dbReference type="ARBA" id="ARBA00007494"/>
    </source>
</evidence>
<evidence type="ECO:0000256" key="2">
    <source>
        <dbReference type="ARBA" id="ARBA00022603"/>
    </source>
</evidence>
<feature type="binding site" evidence="6">
    <location>
        <position position="224"/>
    </location>
    <ligand>
        <name>S-adenosyl-L-methionine</name>
        <dbReference type="ChEBI" id="CHEBI:59789"/>
    </ligand>
</feature>
<comment type="caution">
    <text evidence="6">Lacks conserved residue(s) required for the propagation of feature annotation.</text>
</comment>
<dbReference type="InterPro" id="IPR029063">
    <property type="entry name" value="SAM-dependent_MTases_sf"/>
</dbReference>
<proteinExistence type="inferred from homology"/>
<evidence type="ECO:0000259" key="7">
    <source>
        <dbReference type="PROSITE" id="PS51686"/>
    </source>
</evidence>
<dbReference type="AlphaFoldDB" id="A0A4P9YYP0"/>